<keyword evidence="3" id="KW-0067">ATP-binding</keyword>
<evidence type="ECO:0000313" key="6">
    <source>
        <dbReference type="Proteomes" id="UP000464378"/>
    </source>
</evidence>
<dbReference type="InterPro" id="IPR020568">
    <property type="entry name" value="Ribosomal_Su5_D2-typ_SF"/>
</dbReference>
<dbReference type="InterPro" id="IPR045006">
    <property type="entry name" value="CHLI-like"/>
</dbReference>
<evidence type="ECO:0000256" key="1">
    <source>
        <dbReference type="ARBA" id="ARBA00006354"/>
    </source>
</evidence>
<dbReference type="Gene3D" id="3.30.230.10">
    <property type="match status" value="1"/>
</dbReference>
<dbReference type="SUPFAM" id="SSF54211">
    <property type="entry name" value="Ribosomal protein S5 domain 2-like"/>
    <property type="match status" value="1"/>
</dbReference>
<organism evidence="5">
    <name type="scientific">Tuwongella immobilis</name>
    <dbReference type="NCBI Taxonomy" id="692036"/>
    <lineage>
        <taxon>Bacteria</taxon>
        <taxon>Pseudomonadati</taxon>
        <taxon>Planctomycetota</taxon>
        <taxon>Planctomycetia</taxon>
        <taxon>Gemmatales</taxon>
        <taxon>Gemmataceae</taxon>
        <taxon>Tuwongella</taxon>
    </lineage>
</organism>
<dbReference type="PANTHER" id="PTHR32039">
    <property type="entry name" value="MAGNESIUM-CHELATASE SUBUNIT CHLI"/>
    <property type="match status" value="1"/>
</dbReference>
<dbReference type="Pfam" id="PF13335">
    <property type="entry name" value="Mg_chelatase_C"/>
    <property type="match status" value="1"/>
</dbReference>
<protein>
    <recommendedName>
        <fullName evidence="4">AAA+ ATPase domain-containing protein</fullName>
    </recommendedName>
</protein>
<dbReference type="AlphaFoldDB" id="A0A6C2YJG5"/>
<evidence type="ECO:0000313" key="5">
    <source>
        <dbReference type="EMBL" id="VIP01421.1"/>
    </source>
</evidence>
<dbReference type="EMBL" id="LR593887">
    <property type="protein sequence ID" value="VTR98355.1"/>
    <property type="molecule type" value="Genomic_DNA"/>
</dbReference>
<dbReference type="GO" id="GO:0005524">
    <property type="term" value="F:ATP binding"/>
    <property type="evidence" value="ECO:0007669"/>
    <property type="project" value="UniProtKB-KW"/>
</dbReference>
<dbReference type="InterPro" id="IPR004482">
    <property type="entry name" value="Mg_chelat-rel"/>
</dbReference>
<dbReference type="InterPro" id="IPR003593">
    <property type="entry name" value="AAA+_ATPase"/>
</dbReference>
<feature type="domain" description="AAA+ ATPase" evidence="4">
    <location>
        <begin position="213"/>
        <end position="396"/>
    </location>
</feature>
<evidence type="ECO:0000259" key="4">
    <source>
        <dbReference type="SMART" id="SM00382"/>
    </source>
</evidence>
<dbReference type="InterPro" id="IPR025158">
    <property type="entry name" value="Mg_chelat-rel_C"/>
</dbReference>
<proteinExistence type="inferred from homology"/>
<dbReference type="KEGG" id="tim:GMBLW1_25390"/>
<dbReference type="InterPro" id="IPR014721">
    <property type="entry name" value="Ribsml_uS5_D2-typ_fold_subgr"/>
</dbReference>
<dbReference type="Proteomes" id="UP000464378">
    <property type="component" value="Chromosome"/>
</dbReference>
<keyword evidence="6" id="KW-1185">Reference proteome</keyword>
<dbReference type="SMART" id="SM00382">
    <property type="entry name" value="AAA"/>
    <property type="match status" value="1"/>
</dbReference>
<dbReference type="EMBL" id="LR586016">
    <property type="protein sequence ID" value="VIP01421.1"/>
    <property type="molecule type" value="Genomic_DNA"/>
</dbReference>
<dbReference type="RefSeq" id="WP_162656628.1">
    <property type="nucleotide sequence ID" value="NZ_LR593887.1"/>
</dbReference>
<dbReference type="Pfam" id="PF13541">
    <property type="entry name" value="ChlI"/>
    <property type="match status" value="1"/>
</dbReference>
<name>A0A6C2YJG5_9BACT</name>
<dbReference type="InterPro" id="IPR001208">
    <property type="entry name" value="MCM_dom"/>
</dbReference>
<comment type="similarity">
    <text evidence="1">Belongs to the Mg-chelatase subunits D/I family. ComM subfamily.</text>
</comment>
<dbReference type="InterPro" id="IPR000523">
    <property type="entry name" value="Mg_chelatse_chII-like_cat_dom"/>
</dbReference>
<evidence type="ECO:0000256" key="2">
    <source>
        <dbReference type="ARBA" id="ARBA00022741"/>
    </source>
</evidence>
<dbReference type="PRINTS" id="PR01657">
    <property type="entry name" value="MCMFAMILY"/>
</dbReference>
<dbReference type="InterPro" id="IPR027417">
    <property type="entry name" value="P-loop_NTPase"/>
</dbReference>
<dbReference type="Gene3D" id="3.40.50.300">
    <property type="entry name" value="P-loop containing nucleotide triphosphate hydrolases"/>
    <property type="match status" value="1"/>
</dbReference>
<accession>A0A6C2YJG5</accession>
<dbReference type="PANTHER" id="PTHR32039:SF7">
    <property type="entry name" value="COMPETENCE PROTEIN COMM"/>
    <property type="match status" value="1"/>
</dbReference>
<dbReference type="InParanoid" id="A0A6C2YJG5"/>
<dbReference type="NCBIfam" id="TIGR00368">
    <property type="entry name" value="YifB family Mg chelatase-like AAA ATPase"/>
    <property type="match status" value="1"/>
</dbReference>
<dbReference type="GO" id="GO:0003677">
    <property type="term" value="F:DNA binding"/>
    <property type="evidence" value="ECO:0007669"/>
    <property type="project" value="InterPro"/>
</dbReference>
<sequence length="511" mass="55810">MLAQLTTFALQGIDAIRVEVEVDVAGGLPKTVIVGLPDLTVRESVHRIERALENLEYVRPTGRTIVNLAPADLRKDAGAFDLPIAIGMLVSTNQIRISGLDRWAIVGELALDGSLRPIKGALSMALAAKSLGITHLLLPLENAREAAVVQELAVYGSGTLREAVGLLTGQLDREPTPCDLENLETHLNCYDIDFSDVRGQEFAKRAMVVAAAGGHNILMIGPPGSGKTMLARRFPTILPPLTPSESLETTRVYSAVGRLPPGEPMLRTRPYRSPHHTISDAGMVGGGAIPSPGEISLAHHGILFLDELPEFQRRSLEVLRQPLEEGQVTISRAYGAICYPAKLMLIASMNPCPCGFLGDAKHVCKCSPPQIERYMGKLSGPLLDRIDLHIEVPAVPFDKLAAEQEGTSSATMRDQVQRAREIQHQRFGDSMTLNARMSTRQLRRFALLDEECRSLLEDAMEAFGLSARAHDRILRMARTIADLDASESIAPEHISEAIGYRCLDRRLWAKV</sequence>
<gene>
    <name evidence="5" type="ORF">GMBLW1_25390</name>
</gene>
<evidence type="ECO:0000256" key="3">
    <source>
        <dbReference type="ARBA" id="ARBA00022840"/>
    </source>
</evidence>
<keyword evidence="2" id="KW-0547">Nucleotide-binding</keyword>
<dbReference type="Pfam" id="PF01078">
    <property type="entry name" value="Mg_chelatase"/>
    <property type="match status" value="1"/>
</dbReference>
<reference evidence="5" key="1">
    <citation type="submission" date="2019-04" db="EMBL/GenBank/DDBJ databases">
        <authorList>
            <consortium name="Science for Life Laboratories"/>
        </authorList>
    </citation>
    <scope>NUCLEOTIDE SEQUENCE</scope>
    <source>
        <strain evidence="5">MBLW1</strain>
    </source>
</reference>
<dbReference type="FunCoup" id="A0A6C2YJG5">
    <property type="interactions" value="264"/>
</dbReference>
<dbReference type="SUPFAM" id="SSF52540">
    <property type="entry name" value="P-loop containing nucleoside triphosphate hydrolases"/>
    <property type="match status" value="1"/>
</dbReference>